<reference evidence="2 3" key="1">
    <citation type="journal article" date="2009" name="Proc. Natl. Acad. Sci. U.S.A.">
        <title>Giant Marseillevirus highlights the role of amoebae as a melting pot in emergence of chimeric microorganisms.</title>
        <authorList>
            <person name="Boyer M."/>
            <person name="Yutin N."/>
            <person name="Pagnier I."/>
            <person name="Barrassi L."/>
            <person name="Fournous G."/>
            <person name="Espinosa L."/>
            <person name="Robert C."/>
            <person name="Azza S."/>
            <person name="Sun S."/>
            <person name="Rossmann M.G."/>
            <person name="Suzan-Monti M."/>
            <person name="La Scola B."/>
            <person name="Koonin E.V."/>
            <person name="Raoult D."/>
        </authorList>
    </citation>
    <scope>NUCLEOTIDE SEQUENCE [LARGE SCALE GENOMIC DNA]</scope>
    <source>
        <strain evidence="2 3">T19</strain>
    </source>
</reference>
<dbReference type="RefSeq" id="YP_003407035.1">
    <property type="nucleotide sequence ID" value="NC_013756.1"/>
</dbReference>
<name>D2XAU6_GBMV</name>
<evidence type="ECO:0000313" key="3">
    <source>
        <dbReference type="Proteomes" id="UP000029780"/>
    </source>
</evidence>
<dbReference type="Pfam" id="PF24308">
    <property type="entry name" value="DUF7487"/>
    <property type="match status" value="1"/>
</dbReference>
<dbReference type="Proteomes" id="UP000029780">
    <property type="component" value="Segment"/>
</dbReference>
<evidence type="ECO:0000313" key="2">
    <source>
        <dbReference type="EMBL" id="ADB04073.1"/>
    </source>
</evidence>
<dbReference type="EMBL" id="GU071086">
    <property type="protein sequence ID" value="ADB04073.1"/>
    <property type="molecule type" value="Genomic_DNA"/>
</dbReference>
<dbReference type="KEGG" id="vg:8746538"/>
<feature type="domain" description="DUF7487" evidence="1">
    <location>
        <begin position="326"/>
        <end position="549"/>
    </location>
</feature>
<organismHost>
    <name type="scientific">Acanthamoeba</name>
    <dbReference type="NCBI Taxonomy" id="5754"/>
</organismHost>
<gene>
    <name evidence="2" type="ORF">MAR_ORF301</name>
</gene>
<keyword evidence="3" id="KW-1185">Reference proteome</keyword>
<proteinExistence type="predicted"/>
<accession>D2XAU6</accession>
<dbReference type="InterPro" id="IPR055910">
    <property type="entry name" value="DUF7487"/>
</dbReference>
<protein>
    <submittedName>
        <fullName evidence="2">Vsr/MutH/archaeal HJR family nuclease</fullName>
    </submittedName>
</protein>
<organism evidence="2 3">
    <name type="scientific">Marseillevirus marseillevirus</name>
    <name type="common">GBM</name>
    <dbReference type="NCBI Taxonomy" id="694581"/>
    <lineage>
        <taxon>Viruses</taxon>
        <taxon>Varidnaviria</taxon>
        <taxon>Bamfordvirae</taxon>
        <taxon>Nucleocytoviricota</taxon>
        <taxon>Megaviricetes</taxon>
        <taxon>Pimascovirales</taxon>
        <taxon>Pimascovirales incertae sedis</taxon>
        <taxon>Marseilleviridae</taxon>
        <taxon>Marseillevirus</taxon>
        <taxon>Marseillevirus massiliense</taxon>
    </lineage>
</organism>
<sequence length="568" mass="65370">MNGYFLAKKNILWKMSLAKRTEEARRRFSEKGCVMTGEYVNAKTKVEYTCRCGKEGLFALMNSVNLETWSGCKECSLEAKKERCLSTHGVEDVSQLKKNQKKRLETLEQKYGGKSPLVDPGILEKKRGTSRKSSLEEAMNFFSSKGCTMTGEYVNDGVEVEFACHCGREGNFVKLRIAKGNKGGETWAGCKECAAKARKEKARSTKEENKVNGKEIRGKSIREENARKYLKSKGCTMTGEYVNNSTKVEYTCHCGTEGNFVALKTAQKDNWGGCRECEPERTKKKNLEKFGCEVPMRNEEVKKKMEETLLKNYGVKNPLKSEKVREKKKATMMERYGVEHSAQNKEIMEKMKATCVERYGVENWSSLPENVEKSKKRMEEKYGEKGMMGVREHKEKRNKTMIEKYGTPHPLQVEEFRQKSRDTCMKNWGVEYSSQHPDVRKKAMKSSYGFRDYIFPSGKKIRIQGYENFAIDFLLSEGIREDDIFGCYEKGLSFPYSFNGKNSFYFPDIFVESRNLVVEVKSTWTLRGVKQNEEERTLKKLEACRSAGYKTRLLVIGPRGEILEDREQ</sequence>
<dbReference type="OrthoDB" id="2760at10239"/>
<evidence type="ECO:0000259" key="1">
    <source>
        <dbReference type="Pfam" id="PF24308"/>
    </source>
</evidence>
<dbReference type="GeneID" id="8746538"/>